<evidence type="ECO:0000256" key="8">
    <source>
        <dbReference type="ARBA" id="ARBA00022833"/>
    </source>
</evidence>
<sequence length="642" mass="72035">MARIPDSFLQDLLARTDLVEIIDARVPLKKTGRNYSACCPFHNEKTPSFTVAPDKQFYYCFGCGAKGNALGFLMEYEHLGFPEAVKQLADRAGVEVPREQEDAASRQRKSHIDSLLELLERADRFYRQQLKSAAERQPAVDYLKARGLSGQVAARFGLGFAPPGFDNLIRELSLDEAGLALALEGGLLVRREDTGRTYDKFRERVMFPIRDSRGRTIGFGGRVLGDAKPKYLNSPETPVFHKGRELYGLWEWRQSRDQAKQLFVVEGYMDVIALAQYGVPNVVATLGTATTEDHAGKLFRQVDEVVFCFDGDNAGRRAAWRALESVLGVLEDGKQARFLFLPDGDDPDSLVRREGREGLLARADEAPPLTQFLFQHLEQDLDMGTLDGRARLARLALPYLQRTKGLFYRSLLRKELADRTRLTEDELIHLMDAPGTPGATSTPAAAPPPDYDMASMPPPDYGEPPPRYSGYGDEPDPEQRPRRRRRWRDRDEAPYVREPIDISLGLAEQLTLVLIHHPGLLADMPLPEQIEELELPRLDLLLQVAARLHDQPDLPPAALLGSIMAEEQGEDLSRLLRASLRPPMDDATARRYWRDATLRLRIADLQRTIRIAQGQVPPDVATLAALHQELSSARLALAEPLQ</sequence>
<dbReference type="InterPro" id="IPR036977">
    <property type="entry name" value="DNA_primase_Znf_CHC2"/>
</dbReference>
<dbReference type="Gene3D" id="3.90.580.10">
    <property type="entry name" value="Zinc finger, CHC2-type domain"/>
    <property type="match status" value="1"/>
</dbReference>
<feature type="compositionally biased region" description="Low complexity" evidence="13">
    <location>
        <begin position="432"/>
        <end position="444"/>
    </location>
</feature>
<dbReference type="Pfam" id="PF10410">
    <property type="entry name" value="DnaB_bind"/>
    <property type="match status" value="1"/>
</dbReference>
<dbReference type="EC" id="2.7.7.101" evidence="12"/>
<keyword evidence="1 12" id="KW-0240">DNA-directed RNA polymerase</keyword>
<dbReference type="InterPro" id="IPR030846">
    <property type="entry name" value="DnaG_bac"/>
</dbReference>
<name>A0ABV4AEC4_9GAMM</name>
<dbReference type="Gene3D" id="1.10.860.10">
    <property type="entry name" value="DNAb Helicase, Chain A"/>
    <property type="match status" value="1"/>
</dbReference>
<dbReference type="InterPro" id="IPR034151">
    <property type="entry name" value="TOPRIM_DnaG_bac"/>
</dbReference>
<keyword evidence="6 12" id="KW-0479">Metal-binding</keyword>
<evidence type="ECO:0000313" key="15">
    <source>
        <dbReference type="EMBL" id="MEY1661206.1"/>
    </source>
</evidence>
<evidence type="ECO:0000256" key="3">
    <source>
        <dbReference type="ARBA" id="ARBA00022679"/>
    </source>
</evidence>
<dbReference type="PANTHER" id="PTHR30313:SF2">
    <property type="entry name" value="DNA PRIMASE"/>
    <property type="match status" value="1"/>
</dbReference>
<comment type="catalytic activity">
    <reaction evidence="12">
        <text>ssDNA + n NTP = ssDNA/pppN(pN)n-1 hybrid + (n-1) diphosphate.</text>
        <dbReference type="EC" id="2.7.7.101"/>
    </reaction>
</comment>
<keyword evidence="11 12" id="KW-0804">Transcription</keyword>
<evidence type="ECO:0000256" key="13">
    <source>
        <dbReference type="SAM" id="MobiDB-lite"/>
    </source>
</evidence>
<comment type="domain">
    <text evidence="12">Contains an N-terminal zinc-binding domain, a central core domain that contains the primase activity, and a C-terminal DnaB-binding domain.</text>
</comment>
<evidence type="ECO:0000256" key="5">
    <source>
        <dbReference type="ARBA" id="ARBA00022705"/>
    </source>
</evidence>
<comment type="subunit">
    <text evidence="12">Monomer. Interacts with DnaB.</text>
</comment>
<dbReference type="Gene3D" id="3.90.980.10">
    <property type="entry name" value="DNA primase, catalytic core, N-terminal domain"/>
    <property type="match status" value="1"/>
</dbReference>
<dbReference type="NCBIfam" id="TIGR01391">
    <property type="entry name" value="dnaG"/>
    <property type="match status" value="1"/>
</dbReference>
<evidence type="ECO:0000256" key="2">
    <source>
        <dbReference type="ARBA" id="ARBA00022515"/>
    </source>
</evidence>
<dbReference type="SUPFAM" id="SSF56731">
    <property type="entry name" value="DNA primase core"/>
    <property type="match status" value="1"/>
</dbReference>
<keyword evidence="10 12" id="KW-0238">DNA-binding</keyword>
<keyword evidence="7 12" id="KW-0863">Zinc-finger</keyword>
<keyword evidence="5 12" id="KW-0235">DNA replication</keyword>
<evidence type="ECO:0000256" key="7">
    <source>
        <dbReference type="ARBA" id="ARBA00022771"/>
    </source>
</evidence>
<evidence type="ECO:0000256" key="10">
    <source>
        <dbReference type="ARBA" id="ARBA00023125"/>
    </source>
</evidence>
<dbReference type="RefSeq" id="WP_369454455.1">
    <property type="nucleotide sequence ID" value="NZ_JBGCUO010000001.1"/>
</dbReference>
<dbReference type="Pfam" id="PF01807">
    <property type="entry name" value="Zn_ribbon_DnaG"/>
    <property type="match status" value="1"/>
</dbReference>
<evidence type="ECO:0000256" key="6">
    <source>
        <dbReference type="ARBA" id="ARBA00022723"/>
    </source>
</evidence>
<dbReference type="EMBL" id="JBGCUO010000001">
    <property type="protein sequence ID" value="MEY1661206.1"/>
    <property type="molecule type" value="Genomic_DNA"/>
</dbReference>
<dbReference type="SUPFAM" id="SSF117023">
    <property type="entry name" value="DNA primase DnaG, C-terminal domain"/>
    <property type="match status" value="1"/>
</dbReference>
<dbReference type="InterPro" id="IPR006171">
    <property type="entry name" value="TOPRIM_dom"/>
</dbReference>
<organism evidence="15 16">
    <name type="scientific">Isoalcanivorax beigongshangi</name>
    <dbReference type="NCBI Taxonomy" id="3238810"/>
    <lineage>
        <taxon>Bacteria</taxon>
        <taxon>Pseudomonadati</taxon>
        <taxon>Pseudomonadota</taxon>
        <taxon>Gammaproteobacteria</taxon>
        <taxon>Oceanospirillales</taxon>
        <taxon>Alcanivoracaceae</taxon>
        <taxon>Isoalcanivorax</taxon>
    </lineage>
</organism>
<dbReference type="InterPro" id="IPR019475">
    <property type="entry name" value="DNA_primase_DnaB-bd"/>
</dbReference>
<dbReference type="InterPro" id="IPR016136">
    <property type="entry name" value="DNA_helicase_N/primase_C"/>
</dbReference>
<evidence type="ECO:0000313" key="16">
    <source>
        <dbReference type="Proteomes" id="UP001562065"/>
    </source>
</evidence>
<comment type="cofactor">
    <cofactor evidence="12">
        <name>Zn(2+)</name>
        <dbReference type="ChEBI" id="CHEBI:29105"/>
    </cofactor>
    <text evidence="12">Binds 1 zinc ion per monomer.</text>
</comment>
<dbReference type="Gene3D" id="1.20.50.20">
    <property type="entry name" value="DnaG, RNA polymerase domain, helical bundle"/>
    <property type="match status" value="1"/>
</dbReference>
<evidence type="ECO:0000259" key="14">
    <source>
        <dbReference type="PROSITE" id="PS50880"/>
    </source>
</evidence>
<feature type="compositionally biased region" description="Pro residues" evidence="13">
    <location>
        <begin position="445"/>
        <end position="467"/>
    </location>
</feature>
<dbReference type="InterPro" id="IPR050219">
    <property type="entry name" value="DnaG_primase"/>
</dbReference>
<dbReference type="Gene3D" id="3.40.1360.10">
    <property type="match status" value="1"/>
</dbReference>
<evidence type="ECO:0000256" key="1">
    <source>
        <dbReference type="ARBA" id="ARBA00022478"/>
    </source>
</evidence>
<keyword evidence="2 12" id="KW-0639">Primosome</keyword>
<comment type="similarity">
    <text evidence="12">Belongs to the DnaG primase family.</text>
</comment>
<protein>
    <recommendedName>
        <fullName evidence="12">DNA primase</fullName>
        <ecNumber evidence="12">2.7.7.101</ecNumber>
    </recommendedName>
</protein>
<comment type="caution">
    <text evidence="15">The sequence shown here is derived from an EMBL/GenBank/DDBJ whole genome shotgun (WGS) entry which is preliminary data.</text>
</comment>
<keyword evidence="16" id="KW-1185">Reference proteome</keyword>
<feature type="zinc finger region" description="CHC2-type" evidence="12">
    <location>
        <begin position="39"/>
        <end position="63"/>
    </location>
</feature>
<keyword evidence="3 12" id="KW-0808">Transferase</keyword>
<proteinExistence type="inferred from homology"/>
<dbReference type="InterPro" id="IPR002694">
    <property type="entry name" value="Znf_CHC2"/>
</dbReference>
<comment type="function">
    <text evidence="12">RNA polymerase that catalyzes the synthesis of short RNA molecules used as primers for DNA polymerase during DNA replication.</text>
</comment>
<evidence type="ECO:0000256" key="12">
    <source>
        <dbReference type="HAMAP-Rule" id="MF_00974"/>
    </source>
</evidence>
<keyword evidence="9" id="KW-0460">Magnesium</keyword>
<dbReference type="Pfam" id="PF13662">
    <property type="entry name" value="Toprim_4"/>
    <property type="match status" value="1"/>
</dbReference>
<evidence type="ECO:0000256" key="4">
    <source>
        <dbReference type="ARBA" id="ARBA00022695"/>
    </source>
</evidence>
<dbReference type="HAMAP" id="MF_00974">
    <property type="entry name" value="DNA_primase_DnaG"/>
    <property type="match status" value="1"/>
</dbReference>
<dbReference type="Proteomes" id="UP001562065">
    <property type="component" value="Unassembled WGS sequence"/>
</dbReference>
<keyword evidence="8 12" id="KW-0862">Zinc</keyword>
<accession>A0ABV4AEC4</accession>
<dbReference type="CDD" id="cd03364">
    <property type="entry name" value="TOPRIM_DnaG_primases"/>
    <property type="match status" value="1"/>
</dbReference>
<dbReference type="SMART" id="SM00400">
    <property type="entry name" value="ZnF_CHCC"/>
    <property type="match status" value="1"/>
</dbReference>
<keyword evidence="4 12" id="KW-0548">Nucleotidyltransferase</keyword>
<feature type="region of interest" description="Disordered" evidence="13">
    <location>
        <begin position="431"/>
        <end position="486"/>
    </location>
</feature>
<evidence type="ECO:0000256" key="11">
    <source>
        <dbReference type="ARBA" id="ARBA00023163"/>
    </source>
</evidence>
<dbReference type="PANTHER" id="PTHR30313">
    <property type="entry name" value="DNA PRIMASE"/>
    <property type="match status" value="1"/>
</dbReference>
<dbReference type="SMART" id="SM00493">
    <property type="entry name" value="TOPRIM"/>
    <property type="match status" value="1"/>
</dbReference>
<reference evidence="15 16" key="1">
    <citation type="submission" date="2024-07" db="EMBL/GenBank/DDBJ databases">
        <authorList>
            <person name="Ren Q."/>
        </authorList>
    </citation>
    <scope>NUCLEOTIDE SEQUENCE [LARGE SCALE GENOMIC DNA]</scope>
    <source>
        <strain evidence="15 16">REN37</strain>
    </source>
</reference>
<dbReference type="InterPro" id="IPR006295">
    <property type="entry name" value="DNA_primase_DnaG"/>
</dbReference>
<feature type="domain" description="Toprim" evidence="14">
    <location>
        <begin position="260"/>
        <end position="342"/>
    </location>
</feature>
<evidence type="ECO:0000256" key="9">
    <source>
        <dbReference type="ARBA" id="ARBA00022842"/>
    </source>
</evidence>
<dbReference type="Pfam" id="PF08275">
    <property type="entry name" value="DNAG_N"/>
    <property type="match status" value="1"/>
</dbReference>
<dbReference type="InterPro" id="IPR013264">
    <property type="entry name" value="DNAG_N"/>
</dbReference>
<dbReference type="PROSITE" id="PS50880">
    <property type="entry name" value="TOPRIM"/>
    <property type="match status" value="1"/>
</dbReference>
<dbReference type="InterPro" id="IPR037068">
    <property type="entry name" value="DNA_primase_core_N_sf"/>
</dbReference>
<dbReference type="SUPFAM" id="SSF57783">
    <property type="entry name" value="Zinc beta-ribbon"/>
    <property type="match status" value="1"/>
</dbReference>
<gene>
    <name evidence="12 15" type="primary">dnaG</name>
    <name evidence="15" type="ORF">AB5I84_03490</name>
</gene>